<keyword evidence="7" id="KW-1185">Reference proteome</keyword>
<evidence type="ECO:0000256" key="2">
    <source>
        <dbReference type="SAM" id="MobiDB-lite"/>
    </source>
</evidence>
<evidence type="ECO:0000313" key="7">
    <source>
        <dbReference type="Proteomes" id="UP000075884"/>
    </source>
</evidence>
<dbReference type="PRINTS" id="PR00014">
    <property type="entry name" value="FNTYPEIII"/>
</dbReference>
<dbReference type="Proteomes" id="UP000075884">
    <property type="component" value="Unassembled WGS sequence"/>
</dbReference>
<dbReference type="InterPro" id="IPR007110">
    <property type="entry name" value="Ig-like_dom"/>
</dbReference>
<dbReference type="EnsemblMetazoa" id="ADIR006995-RA">
    <property type="protein sequence ID" value="ADIR006995-PA"/>
    <property type="gene ID" value="ADIR006995"/>
</dbReference>
<feature type="compositionally biased region" description="Low complexity" evidence="2">
    <location>
        <begin position="1088"/>
        <end position="1105"/>
    </location>
</feature>
<feature type="domain" description="Ig-like" evidence="4">
    <location>
        <begin position="341"/>
        <end position="424"/>
    </location>
</feature>
<feature type="compositionally biased region" description="Basic and acidic residues" evidence="2">
    <location>
        <begin position="908"/>
        <end position="926"/>
    </location>
</feature>
<dbReference type="SUPFAM" id="SSF49265">
    <property type="entry name" value="Fibronectin type III"/>
    <property type="match status" value="2"/>
</dbReference>
<dbReference type="Pfam" id="PF00041">
    <property type="entry name" value="fn3"/>
    <property type="match status" value="2"/>
</dbReference>
<dbReference type="VEuPathDB" id="VectorBase:ADIR006995"/>
<feature type="domain" description="Fibronectin type-III" evidence="5">
    <location>
        <begin position="532"/>
        <end position="625"/>
    </location>
</feature>
<dbReference type="PANTHER" id="PTHR13817:SF167">
    <property type="entry name" value="MYOMESIN AND MYOSIN BINDING PROTEIN"/>
    <property type="match status" value="1"/>
</dbReference>
<evidence type="ECO:0000313" key="6">
    <source>
        <dbReference type="EnsemblMetazoa" id="ADIR006995-PA"/>
    </source>
</evidence>
<evidence type="ECO:0000259" key="4">
    <source>
        <dbReference type="PROSITE" id="PS50835"/>
    </source>
</evidence>
<dbReference type="PANTHER" id="PTHR13817">
    <property type="entry name" value="TITIN"/>
    <property type="match status" value="1"/>
</dbReference>
<evidence type="ECO:0000256" key="1">
    <source>
        <dbReference type="ARBA" id="ARBA00022737"/>
    </source>
</evidence>
<dbReference type="PROSITE" id="PS50853">
    <property type="entry name" value="FN3"/>
    <property type="match status" value="2"/>
</dbReference>
<feature type="compositionally biased region" description="Low complexity" evidence="2">
    <location>
        <begin position="709"/>
        <end position="723"/>
    </location>
</feature>
<feature type="compositionally biased region" description="Polar residues" evidence="2">
    <location>
        <begin position="205"/>
        <end position="216"/>
    </location>
</feature>
<dbReference type="SUPFAM" id="SSF48726">
    <property type="entry name" value="Immunoglobulin"/>
    <property type="match status" value="2"/>
</dbReference>
<feature type="compositionally biased region" description="Basic residues" evidence="2">
    <location>
        <begin position="217"/>
        <end position="226"/>
    </location>
</feature>
<feature type="compositionally biased region" description="Low complexity" evidence="2">
    <location>
        <begin position="1343"/>
        <end position="1353"/>
    </location>
</feature>
<keyword evidence="1" id="KW-0677">Repeat</keyword>
<accession>A0A182NH72</accession>
<dbReference type="GO" id="GO:0031430">
    <property type="term" value="C:M band"/>
    <property type="evidence" value="ECO:0007669"/>
    <property type="project" value="TreeGrafter"/>
</dbReference>
<keyword evidence="3" id="KW-0732">Signal</keyword>
<name>A0A182NH72_9DIPT</name>
<evidence type="ECO:0008006" key="8">
    <source>
        <dbReference type="Google" id="ProtNLM"/>
    </source>
</evidence>
<evidence type="ECO:0000259" key="5">
    <source>
        <dbReference type="PROSITE" id="PS50853"/>
    </source>
</evidence>
<feature type="compositionally biased region" description="Basic and acidic residues" evidence="2">
    <location>
        <begin position="1216"/>
        <end position="1227"/>
    </location>
</feature>
<dbReference type="Pfam" id="PF06757">
    <property type="entry name" value="Ins_allergen_rp"/>
    <property type="match status" value="1"/>
</dbReference>
<feature type="region of interest" description="Disordered" evidence="2">
    <location>
        <begin position="203"/>
        <end position="246"/>
    </location>
</feature>
<dbReference type="InterPro" id="IPR010629">
    <property type="entry name" value="Ins_allergen"/>
</dbReference>
<reference evidence="6" key="2">
    <citation type="submission" date="2020-05" db="UniProtKB">
        <authorList>
            <consortium name="EnsemblMetazoa"/>
        </authorList>
    </citation>
    <scope>IDENTIFICATION</scope>
    <source>
        <strain evidence="6">WRAIR2</strain>
    </source>
</reference>
<feature type="compositionally biased region" description="Basic and acidic residues" evidence="2">
    <location>
        <begin position="1130"/>
        <end position="1145"/>
    </location>
</feature>
<dbReference type="InterPro" id="IPR036116">
    <property type="entry name" value="FN3_sf"/>
</dbReference>
<dbReference type="GO" id="GO:0045214">
    <property type="term" value="P:sarcomere organization"/>
    <property type="evidence" value="ECO:0007669"/>
    <property type="project" value="TreeGrafter"/>
</dbReference>
<dbReference type="Gene3D" id="2.60.40.10">
    <property type="entry name" value="Immunoglobulins"/>
    <property type="match status" value="4"/>
</dbReference>
<dbReference type="SMART" id="SM00408">
    <property type="entry name" value="IGc2"/>
    <property type="match status" value="2"/>
</dbReference>
<reference evidence="7" key="1">
    <citation type="submission" date="2013-03" db="EMBL/GenBank/DDBJ databases">
        <title>The Genome Sequence of Anopheles dirus WRAIR2.</title>
        <authorList>
            <consortium name="The Broad Institute Genomics Platform"/>
            <person name="Neafsey D.E."/>
            <person name="Walton C."/>
            <person name="Walker B."/>
            <person name="Young S.K."/>
            <person name="Zeng Q."/>
            <person name="Gargeya S."/>
            <person name="Fitzgerald M."/>
            <person name="Haas B."/>
            <person name="Abouelleil A."/>
            <person name="Allen A.W."/>
            <person name="Alvarado L."/>
            <person name="Arachchi H.M."/>
            <person name="Berlin A.M."/>
            <person name="Chapman S.B."/>
            <person name="Gainer-Dewar J."/>
            <person name="Goldberg J."/>
            <person name="Griggs A."/>
            <person name="Gujja S."/>
            <person name="Hansen M."/>
            <person name="Howarth C."/>
            <person name="Imamovic A."/>
            <person name="Ireland A."/>
            <person name="Larimer J."/>
            <person name="McCowan C."/>
            <person name="Murphy C."/>
            <person name="Pearson M."/>
            <person name="Poon T.W."/>
            <person name="Priest M."/>
            <person name="Roberts A."/>
            <person name="Saif S."/>
            <person name="Shea T."/>
            <person name="Sisk P."/>
            <person name="Sykes S."/>
            <person name="Wortman J."/>
            <person name="Nusbaum C."/>
            <person name="Birren B."/>
        </authorList>
    </citation>
    <scope>NUCLEOTIDE SEQUENCE [LARGE SCALE GENOMIC DNA]</scope>
    <source>
        <strain evidence="7">WRAIR2</strain>
    </source>
</reference>
<dbReference type="InterPro" id="IPR050964">
    <property type="entry name" value="Striated_Muscle_Regulatory"/>
</dbReference>
<dbReference type="InterPro" id="IPR036179">
    <property type="entry name" value="Ig-like_dom_sf"/>
</dbReference>
<dbReference type="FunFam" id="2.60.40.10:FF:001806">
    <property type="entry name" value="Blast:Twitchin"/>
    <property type="match status" value="1"/>
</dbReference>
<dbReference type="InterPro" id="IPR013098">
    <property type="entry name" value="Ig_I-set"/>
</dbReference>
<dbReference type="SMART" id="SM00409">
    <property type="entry name" value="IG"/>
    <property type="match status" value="2"/>
</dbReference>
<feature type="signal peptide" evidence="3">
    <location>
        <begin position="1"/>
        <end position="15"/>
    </location>
</feature>
<dbReference type="InterPro" id="IPR003599">
    <property type="entry name" value="Ig_sub"/>
</dbReference>
<feature type="compositionally biased region" description="Low complexity" evidence="2">
    <location>
        <begin position="1228"/>
        <end position="1237"/>
    </location>
</feature>
<feature type="region of interest" description="Disordered" evidence="2">
    <location>
        <begin position="709"/>
        <end position="732"/>
    </location>
</feature>
<dbReference type="FunFam" id="2.60.40.10:FF:002211">
    <property type="entry name" value="GL25248"/>
    <property type="match status" value="1"/>
</dbReference>
<sequence length="1478" mass="162661">MKFIILLALFGAAFGQNLRAEVDQLLPFLNMEQVRSIYQRYVQTDAQVGEIWSFLQSAETDAAWRVLISTPELQEISAWTEVRGVSIRDYLNGIAAMLGLTPITRSVNSKSPASRSWSAMMDEIRAATDLAGAEALARSFIANPASEFGELYRMTQARRAGFTSIIQHPDVTRFSAQLRAFGVDVDQIIARFQAVVKAPERLASPSGTMGNQPTKHTTGKPKKAVHWKSAEPPAPPGKPALVPGSPSSAPDIVTIRWSRPVSDGGSPILGYVVEQRRTGSPHWVRACPSLVQQPELSLSGLEPGWRYQFRIMAENIVGRSESSELSDPLTVTLQRNAISAPRFVHELFDATTVENEKVEFRVQVAGTPAPQISWFKDGFEIYSSRRARIVTEADVSVLVIHQAALTDEGEIKCAATNRAGHTVTRCHLTIDAVPKIRLPRQYEDGLIIEAEEVIRMKVGLAGRPPPLVEWCHNGEPLDNDGRHEIVTTDKNSTLKVSSTKRADRGEYHIRALNKLGEDNASFLVTVTARPEPPGRVTVAISYGKTATLSWSAPGDDGGCKIGNYIVEYYRVGWDVWLKAATCRQLTATLSDLIEGSQYRFRVKAENPYGLSDPSEESDVLFVPDPKRGITDASKMKTQPSTLPRKRRDLSQSPLRESNAKKAFTPEPYGRDEIMREMSYGTPLDLELGHGYTTAASPGVPALIVTEPAPLAEPESESESIGPSTNVGRGPAASVTPLSLKAMQKFSKEPSPLSLNDGNSTDQMGSGSVTGGEEAPRAQQPNAKAAIHNSSEFMLVLYNEQEAKKSTRNSTFDFELDELVAPPPPLSLSAPELNVEPPPAPIMRAGVSSTELLYERAMARFYQAVAYEESENQRKEAEQEQQALRRRQAQEQPQDDKSTVSTTSVSNRLADRRSSLRKRLSGDKESIVKQSSFEQDQAVLPPPQQQQQQQQLSHSTLAEETIAEEPSPGVDQVDSYTTLPLGYSESEESVSSSMSSMIEELKRREQQQKLLEQQVLVLPKRRGFMDDDETDEEPYHPGGERMRSPYRNPDPSQAIEVLTRPMPLPDPNFVPKPILKRPSTEVLAKQGEPPANKPTSSSTSSTTLLAGPPPPPKQPTPEREKSPVKTPTPPKKAEEKPRQEEPEHPGPEAAALGQKQPPAQQDIKRAIVSEAARQRRLETRQSSIEESRAVADFYSDMVQQIESSKKPRKLPLYMSPDEVRKLNEREYSRSSSRASSQSPLPPPDPYLLRGRTSRSPSLATDHPVVVQRGSRPPRESKILRQRSASIETESIAASSSRPSSTVPKDPAESSAGQIRDEENGRISRAVEKKRASLSGGAGVRNRSRSNSAARTSVAQSSQLTTKVQPTVPVAAEPVTARTAAITNKQRTPEPVPAPVSKPIASEAVEPKLAAAILPEEGDLKPTISYLTDVALFAIACWLYLFKNPKLAIPVILLIMYRHIREAVKDKMPAWMRRRTEVTS</sequence>
<dbReference type="FunFam" id="2.60.40.10:FF:000612">
    <property type="entry name" value="palladin isoform X1"/>
    <property type="match status" value="1"/>
</dbReference>
<feature type="region of interest" description="Disordered" evidence="2">
    <location>
        <begin position="745"/>
        <end position="782"/>
    </location>
</feature>
<dbReference type="InterPro" id="IPR013783">
    <property type="entry name" value="Ig-like_fold"/>
</dbReference>
<feature type="domain" description="Ig-like" evidence="4">
    <location>
        <begin position="434"/>
        <end position="527"/>
    </location>
</feature>
<feature type="region of interest" description="Disordered" evidence="2">
    <location>
        <begin position="867"/>
        <end position="1004"/>
    </location>
</feature>
<dbReference type="STRING" id="7168.A0A182NH72"/>
<feature type="compositionally biased region" description="Basic and acidic residues" evidence="2">
    <location>
        <begin position="1032"/>
        <end position="1042"/>
    </location>
</feature>
<dbReference type="PROSITE" id="PS50835">
    <property type="entry name" value="IG_LIKE"/>
    <property type="match status" value="2"/>
</dbReference>
<feature type="domain" description="Fibronectin type-III" evidence="5">
    <location>
        <begin position="235"/>
        <end position="335"/>
    </location>
</feature>
<dbReference type="CDD" id="cd00096">
    <property type="entry name" value="Ig"/>
    <property type="match status" value="1"/>
</dbReference>
<dbReference type="InterPro" id="IPR003598">
    <property type="entry name" value="Ig_sub2"/>
</dbReference>
<feature type="compositionally biased region" description="Low complexity" evidence="2">
    <location>
        <begin position="988"/>
        <end position="997"/>
    </location>
</feature>
<feature type="region of interest" description="Disordered" evidence="2">
    <location>
        <begin position="1020"/>
        <end position="1361"/>
    </location>
</feature>
<feature type="compositionally biased region" description="Basic and acidic residues" evidence="2">
    <location>
        <begin position="1161"/>
        <end position="1188"/>
    </location>
</feature>
<proteinExistence type="predicted"/>
<organism evidence="6 7">
    <name type="scientific">Anopheles dirus</name>
    <dbReference type="NCBI Taxonomy" id="7168"/>
    <lineage>
        <taxon>Eukaryota</taxon>
        <taxon>Metazoa</taxon>
        <taxon>Ecdysozoa</taxon>
        <taxon>Arthropoda</taxon>
        <taxon>Hexapoda</taxon>
        <taxon>Insecta</taxon>
        <taxon>Pterygota</taxon>
        <taxon>Neoptera</taxon>
        <taxon>Endopterygota</taxon>
        <taxon>Diptera</taxon>
        <taxon>Nematocera</taxon>
        <taxon>Culicoidea</taxon>
        <taxon>Culicidae</taxon>
        <taxon>Anophelinae</taxon>
        <taxon>Anopheles</taxon>
    </lineage>
</organism>
<dbReference type="FunFam" id="2.60.40.10:FF:001834">
    <property type="entry name" value="Blast:Twitchin"/>
    <property type="match status" value="1"/>
</dbReference>
<dbReference type="CDD" id="cd00063">
    <property type="entry name" value="FN3"/>
    <property type="match status" value="2"/>
</dbReference>
<feature type="compositionally biased region" description="Low complexity" evidence="2">
    <location>
        <begin position="1282"/>
        <end position="1299"/>
    </location>
</feature>
<dbReference type="SMART" id="SM00060">
    <property type="entry name" value="FN3"/>
    <property type="match status" value="2"/>
</dbReference>
<evidence type="ECO:0000256" key="3">
    <source>
        <dbReference type="SAM" id="SignalP"/>
    </source>
</evidence>
<dbReference type="Pfam" id="PF07679">
    <property type="entry name" value="I-set"/>
    <property type="match status" value="2"/>
</dbReference>
<feature type="region of interest" description="Disordered" evidence="2">
    <location>
        <begin position="609"/>
        <end position="665"/>
    </location>
</feature>
<feature type="compositionally biased region" description="Basic and acidic residues" evidence="2">
    <location>
        <begin position="1313"/>
        <end position="1329"/>
    </location>
</feature>
<dbReference type="InterPro" id="IPR003961">
    <property type="entry name" value="FN3_dom"/>
</dbReference>
<protein>
    <recommendedName>
        <fullName evidence="8">Titin</fullName>
    </recommendedName>
</protein>
<feature type="chain" id="PRO_5013289112" description="Titin" evidence="3">
    <location>
        <begin position="16"/>
        <end position="1478"/>
    </location>
</feature>
<feature type="compositionally biased region" description="Polar residues" evidence="2">
    <location>
        <begin position="752"/>
        <end position="766"/>
    </location>
</feature>